<evidence type="ECO:0000259" key="6">
    <source>
        <dbReference type="Pfam" id="PF08100"/>
    </source>
</evidence>
<keyword evidence="2 7" id="KW-0808">Transferase</keyword>
<name>A0A1C4UAV5_MICEC</name>
<dbReference type="AlphaFoldDB" id="A0A1C4UAV5"/>
<dbReference type="InterPro" id="IPR029063">
    <property type="entry name" value="SAM-dependent_MTases_sf"/>
</dbReference>
<gene>
    <name evidence="7" type="ORF">GA0070618_0167</name>
</gene>
<evidence type="ECO:0000256" key="3">
    <source>
        <dbReference type="ARBA" id="ARBA00022691"/>
    </source>
</evidence>
<dbReference type="Gene3D" id="1.10.287.1350">
    <property type="match status" value="1"/>
</dbReference>
<dbReference type="InterPro" id="IPR001077">
    <property type="entry name" value="COMT_C"/>
</dbReference>
<dbReference type="GO" id="GO:0008171">
    <property type="term" value="F:O-methyltransferase activity"/>
    <property type="evidence" value="ECO:0007669"/>
    <property type="project" value="InterPro"/>
</dbReference>
<sequence>MFREPIAEIAELFHVYQSGLVFHAICAVARLEIPDRLADGPRPVSELAVEVAADPDALRRVLRLLDGYEIVTHHRETDRVWLTDRGELLRRDHSMSVWATFATLGVSDVAHRLVDTIRTGRPAVPGALGAGFWEYLADRPDQQAVFSQAMAEQARLLSLPCVPLLDWPDGGTVVDVGGGSGVLLAAVLDAAPGLKGILLDQPQVLPRAVDRFRERGLADRADVRPHDLFAPVPAGDVYLLSRVLHDWDDDAVVGILDALARGASPGARLRIFEDLLPESGPLAATQAWSDVVMMVLYPGARERTLGQYRELLERAGWAFRRTVAGPPGMHVIEASRSADEPR</sequence>
<organism evidence="7 8">
    <name type="scientific">Micromonospora echinospora</name>
    <name type="common">Micromonospora purpurea</name>
    <dbReference type="NCBI Taxonomy" id="1877"/>
    <lineage>
        <taxon>Bacteria</taxon>
        <taxon>Bacillati</taxon>
        <taxon>Actinomycetota</taxon>
        <taxon>Actinomycetes</taxon>
        <taxon>Micromonosporales</taxon>
        <taxon>Micromonosporaceae</taxon>
        <taxon>Micromonospora</taxon>
    </lineage>
</organism>
<keyword evidence="1 7" id="KW-0489">Methyltransferase</keyword>
<dbReference type="InterPro" id="IPR012967">
    <property type="entry name" value="COMT_dimerisation"/>
</dbReference>
<dbReference type="SUPFAM" id="SSF53335">
    <property type="entry name" value="S-adenosyl-L-methionine-dependent methyltransferases"/>
    <property type="match status" value="1"/>
</dbReference>
<dbReference type="SUPFAM" id="SSF46785">
    <property type="entry name" value="Winged helix' DNA-binding domain"/>
    <property type="match status" value="1"/>
</dbReference>
<keyword evidence="8" id="KW-1185">Reference proteome</keyword>
<dbReference type="PIRSF" id="PIRSF005739">
    <property type="entry name" value="O-mtase"/>
    <property type="match status" value="1"/>
</dbReference>
<dbReference type="OrthoDB" id="3804952at2"/>
<feature type="active site" description="Proton acceptor" evidence="4">
    <location>
        <position position="245"/>
    </location>
</feature>
<dbReference type="InterPro" id="IPR016461">
    <property type="entry name" value="COMT-like"/>
</dbReference>
<evidence type="ECO:0000256" key="4">
    <source>
        <dbReference type="PIRSR" id="PIRSR005739-1"/>
    </source>
</evidence>
<evidence type="ECO:0000256" key="1">
    <source>
        <dbReference type="ARBA" id="ARBA00022603"/>
    </source>
</evidence>
<dbReference type="Gene3D" id="3.40.50.150">
    <property type="entry name" value="Vaccinia Virus protein VP39"/>
    <property type="match status" value="1"/>
</dbReference>
<feature type="domain" description="O-methyltransferase dimerisation" evidence="6">
    <location>
        <begin position="21"/>
        <end position="77"/>
    </location>
</feature>
<feature type="domain" description="O-methyltransferase C-terminal" evidence="5">
    <location>
        <begin position="112"/>
        <end position="317"/>
    </location>
</feature>
<dbReference type="GO" id="GO:0046983">
    <property type="term" value="F:protein dimerization activity"/>
    <property type="evidence" value="ECO:0007669"/>
    <property type="project" value="InterPro"/>
</dbReference>
<evidence type="ECO:0000313" key="8">
    <source>
        <dbReference type="Proteomes" id="UP000198253"/>
    </source>
</evidence>
<dbReference type="InParanoid" id="A0A1C4UAV5"/>
<dbReference type="PANTHER" id="PTHR43712:SF2">
    <property type="entry name" value="O-METHYLTRANSFERASE CICE"/>
    <property type="match status" value="1"/>
</dbReference>
<reference evidence="8" key="1">
    <citation type="submission" date="2016-06" db="EMBL/GenBank/DDBJ databases">
        <authorList>
            <person name="Varghese N."/>
            <person name="Submissions Spin"/>
        </authorList>
    </citation>
    <scope>NUCLEOTIDE SEQUENCE [LARGE SCALE GENOMIC DNA]</scope>
    <source>
        <strain evidence="8">DSM 43816</strain>
    </source>
</reference>
<dbReference type="InterPro" id="IPR036388">
    <property type="entry name" value="WH-like_DNA-bd_sf"/>
</dbReference>
<dbReference type="Proteomes" id="UP000198253">
    <property type="component" value="Chromosome I"/>
</dbReference>
<evidence type="ECO:0000259" key="5">
    <source>
        <dbReference type="Pfam" id="PF00891"/>
    </source>
</evidence>
<evidence type="ECO:0000256" key="2">
    <source>
        <dbReference type="ARBA" id="ARBA00022679"/>
    </source>
</evidence>
<dbReference type="GO" id="GO:0032259">
    <property type="term" value="P:methylation"/>
    <property type="evidence" value="ECO:0007669"/>
    <property type="project" value="UniProtKB-KW"/>
</dbReference>
<protein>
    <submittedName>
        <fullName evidence="7">O-methyltransferase</fullName>
    </submittedName>
</protein>
<dbReference type="PANTHER" id="PTHR43712">
    <property type="entry name" value="PUTATIVE (AFU_ORTHOLOGUE AFUA_4G14580)-RELATED"/>
    <property type="match status" value="1"/>
</dbReference>
<keyword evidence="3" id="KW-0949">S-adenosyl-L-methionine</keyword>
<dbReference type="InterPro" id="IPR036390">
    <property type="entry name" value="WH_DNA-bd_sf"/>
</dbReference>
<dbReference type="PROSITE" id="PS51683">
    <property type="entry name" value="SAM_OMT_II"/>
    <property type="match status" value="1"/>
</dbReference>
<evidence type="ECO:0000313" key="7">
    <source>
        <dbReference type="EMBL" id="SCE68801.1"/>
    </source>
</evidence>
<dbReference type="Pfam" id="PF08100">
    <property type="entry name" value="Dimerisation"/>
    <property type="match status" value="1"/>
</dbReference>
<dbReference type="Gene3D" id="1.10.10.10">
    <property type="entry name" value="Winged helix-like DNA-binding domain superfamily/Winged helix DNA-binding domain"/>
    <property type="match status" value="1"/>
</dbReference>
<proteinExistence type="predicted"/>
<dbReference type="Pfam" id="PF00891">
    <property type="entry name" value="Methyltransf_2"/>
    <property type="match status" value="1"/>
</dbReference>
<dbReference type="RefSeq" id="WP_088979906.1">
    <property type="nucleotide sequence ID" value="NZ_LT607413.1"/>
</dbReference>
<accession>A0A1C4UAV5</accession>
<dbReference type="EMBL" id="LT607413">
    <property type="protein sequence ID" value="SCE68801.1"/>
    <property type="molecule type" value="Genomic_DNA"/>
</dbReference>